<protein>
    <recommendedName>
        <fullName evidence="4">Cytochrome c</fullName>
    </recommendedName>
</protein>
<gene>
    <name evidence="2" type="ORF">GCM10007972_27290</name>
</gene>
<evidence type="ECO:0000256" key="1">
    <source>
        <dbReference type="SAM" id="SignalP"/>
    </source>
</evidence>
<organism evidence="2 3">
    <name type="scientific">Iodidimonas muriae</name>
    <dbReference type="NCBI Taxonomy" id="261467"/>
    <lineage>
        <taxon>Bacteria</taxon>
        <taxon>Pseudomonadati</taxon>
        <taxon>Pseudomonadota</taxon>
        <taxon>Alphaproteobacteria</taxon>
        <taxon>Iodidimonadales</taxon>
        <taxon>Iodidimonadaceae</taxon>
        <taxon>Iodidimonas</taxon>
    </lineage>
</organism>
<sequence>MPRKHAEYRYIMPGLVLAACVAFAGFALAQSAEPVSPKLTPKLQDLLRKEMLSVNEASQEILAAMVTGDDERVATLAQQIHDSFILRQSMTPEDKADLMAAVPEDFVRMDRNFHEISAALAEAANAKNRPPQRERFGQMIDACVACHSKYASDRFPAFSE</sequence>
<feature type="signal peptide" evidence="1">
    <location>
        <begin position="1"/>
        <end position="29"/>
    </location>
</feature>
<comment type="caution">
    <text evidence="2">The sequence shown here is derived from an EMBL/GenBank/DDBJ whole genome shotgun (WGS) entry which is preliminary data.</text>
</comment>
<proteinExistence type="predicted"/>
<dbReference type="SUPFAM" id="SSF47175">
    <property type="entry name" value="Cytochromes"/>
    <property type="match status" value="1"/>
</dbReference>
<accession>A0ABQ2LGG7</accession>
<dbReference type="Gene3D" id="1.20.120.10">
    <property type="entry name" value="Cytochrome c/b562"/>
    <property type="match status" value="1"/>
</dbReference>
<evidence type="ECO:0000313" key="3">
    <source>
        <dbReference type="Proteomes" id="UP000602381"/>
    </source>
</evidence>
<evidence type="ECO:0000313" key="2">
    <source>
        <dbReference type="EMBL" id="GGO17312.1"/>
    </source>
</evidence>
<dbReference type="Proteomes" id="UP000602381">
    <property type="component" value="Unassembled WGS sequence"/>
</dbReference>
<dbReference type="InterPro" id="IPR010980">
    <property type="entry name" value="Cyt_c/b562"/>
</dbReference>
<name>A0ABQ2LGG7_9PROT</name>
<keyword evidence="3" id="KW-1185">Reference proteome</keyword>
<evidence type="ECO:0008006" key="4">
    <source>
        <dbReference type="Google" id="ProtNLM"/>
    </source>
</evidence>
<dbReference type="PROSITE" id="PS51257">
    <property type="entry name" value="PROKAR_LIPOPROTEIN"/>
    <property type="match status" value="1"/>
</dbReference>
<dbReference type="Pfam" id="PF01322">
    <property type="entry name" value="Cytochrom_C_2"/>
    <property type="match status" value="1"/>
</dbReference>
<dbReference type="EMBL" id="BMOV01000015">
    <property type="protein sequence ID" value="GGO17312.1"/>
    <property type="molecule type" value="Genomic_DNA"/>
</dbReference>
<keyword evidence="1" id="KW-0732">Signal</keyword>
<dbReference type="InterPro" id="IPR002321">
    <property type="entry name" value="Cyt_c_II"/>
</dbReference>
<reference evidence="3" key="1">
    <citation type="journal article" date="2019" name="Int. J. Syst. Evol. Microbiol.">
        <title>The Global Catalogue of Microorganisms (GCM) 10K type strain sequencing project: providing services to taxonomists for standard genome sequencing and annotation.</title>
        <authorList>
            <consortium name="The Broad Institute Genomics Platform"/>
            <consortium name="The Broad Institute Genome Sequencing Center for Infectious Disease"/>
            <person name="Wu L."/>
            <person name="Ma J."/>
        </authorList>
    </citation>
    <scope>NUCLEOTIDE SEQUENCE [LARGE SCALE GENOMIC DNA]</scope>
    <source>
        <strain evidence="3">JCM 17843</strain>
    </source>
</reference>
<feature type="chain" id="PRO_5046377139" description="Cytochrome c" evidence="1">
    <location>
        <begin position="30"/>
        <end position="160"/>
    </location>
</feature>